<keyword evidence="4" id="KW-1185">Reference proteome</keyword>
<dbReference type="GO" id="GO:0015840">
    <property type="term" value="P:urea transport"/>
    <property type="evidence" value="ECO:0007669"/>
    <property type="project" value="Ensembl"/>
</dbReference>
<dbReference type="GO" id="GO:0120001">
    <property type="term" value="C:apical plasma membrane urothelial plaque"/>
    <property type="evidence" value="ECO:0007669"/>
    <property type="project" value="Ensembl"/>
</dbReference>
<feature type="chain" id="PRO_5003542461" evidence="2">
    <location>
        <begin position="19"/>
        <end position="289"/>
    </location>
</feature>
<reference evidence="3" key="3">
    <citation type="submission" date="2025-09" db="UniProtKB">
        <authorList>
            <consortium name="Ensembl"/>
        </authorList>
    </citation>
    <scope>IDENTIFICATION</scope>
    <source>
        <strain evidence="3">2N</strain>
    </source>
</reference>
<dbReference type="GO" id="GO:0000902">
    <property type="term" value="P:cell morphogenesis"/>
    <property type="evidence" value="ECO:0007669"/>
    <property type="project" value="Ensembl"/>
</dbReference>
<dbReference type="RefSeq" id="XP_003461366.1">
    <property type="nucleotide sequence ID" value="XM_003461318.5"/>
</dbReference>
<evidence type="ECO:0000313" key="4">
    <source>
        <dbReference type="Proteomes" id="UP000005447"/>
    </source>
</evidence>
<dbReference type="GO" id="GO:0006833">
    <property type="term" value="P:water transport"/>
    <property type="evidence" value="ECO:0007669"/>
    <property type="project" value="Ensembl"/>
</dbReference>
<dbReference type="PANTHER" id="PTHR15446">
    <property type="entry name" value="UROPLAKIN III"/>
    <property type="match status" value="1"/>
</dbReference>
<evidence type="ECO:0000313" key="3">
    <source>
        <dbReference type="Ensembl" id="ENSCPOP00000014301.1"/>
    </source>
</evidence>
<dbReference type="InParanoid" id="H0VUC8"/>
<dbReference type="HOGENOM" id="CLU_082608_1_0_1"/>
<dbReference type="AlphaFoldDB" id="H0VUC8"/>
<feature type="transmembrane region" description="Helical" evidence="1">
    <location>
        <begin position="208"/>
        <end position="235"/>
    </location>
</feature>
<dbReference type="GeneTree" id="ENSGT00940000153392"/>
<dbReference type="PANTHER" id="PTHR15446:SF17">
    <property type="entry name" value="UROPLAKIN-3A"/>
    <property type="match status" value="1"/>
</dbReference>
<dbReference type="GO" id="GO:0060157">
    <property type="term" value="P:urinary bladder development"/>
    <property type="evidence" value="ECO:0007669"/>
    <property type="project" value="Ensembl"/>
</dbReference>
<dbReference type="VEuPathDB" id="HostDB:ENSCPOG00000025483"/>
<keyword evidence="1" id="KW-1133">Transmembrane helix</keyword>
<sequence length="289" mass="30773">MPPLWAVLALGCLRIGSTVDLQPQLASIAFATNNPTLTTVALEKPLCMFDSTVPLMGSYKVLLYVMADLAGSRNTSIQDSNKTPLRATFQQTMGGRTGPYQAAAFDLTPCSDLPSLDAVGDVSQALAILDAYLIRVGDNRTCLWDPNFRGLCNPPLAAATAYRFKYALVNVSTGLVQDESLWSDPIRTNQPTPFAAIDTWPGRRSGGMIVITSILGSLPFFLLVGFAGAIALSFVDVGSSDGETTTTHNAQITQEAVPKPLGASEPAYASVNLAPPLDRAEVFSSRLQD</sequence>
<keyword evidence="1" id="KW-0472">Membrane</keyword>
<dbReference type="KEGG" id="cpoc:100720560"/>
<dbReference type="eggNOG" id="ENOG502S14V">
    <property type="taxonomic scope" value="Eukaryota"/>
</dbReference>
<evidence type="ECO:0000256" key="1">
    <source>
        <dbReference type="SAM" id="Phobius"/>
    </source>
</evidence>
<dbReference type="GO" id="GO:0001822">
    <property type="term" value="P:kidney development"/>
    <property type="evidence" value="ECO:0007669"/>
    <property type="project" value="Ensembl"/>
</dbReference>
<dbReference type="STRING" id="10141.ENSCPOP00000014301"/>
<organism evidence="3 4">
    <name type="scientific">Cavia porcellus</name>
    <name type="common">Guinea pig</name>
    <dbReference type="NCBI Taxonomy" id="10141"/>
    <lineage>
        <taxon>Eukaryota</taxon>
        <taxon>Metazoa</taxon>
        <taxon>Chordata</taxon>
        <taxon>Craniata</taxon>
        <taxon>Vertebrata</taxon>
        <taxon>Euteleostomi</taxon>
        <taxon>Mammalia</taxon>
        <taxon>Eutheria</taxon>
        <taxon>Euarchontoglires</taxon>
        <taxon>Glires</taxon>
        <taxon>Rodentia</taxon>
        <taxon>Hystricomorpha</taxon>
        <taxon>Caviidae</taxon>
        <taxon>Cavia</taxon>
    </lineage>
</organism>
<name>H0VUC8_CAVPO</name>
<keyword evidence="2" id="KW-0732">Signal</keyword>
<dbReference type="OMA" id="EKPFCVF"/>
<reference evidence="4" key="1">
    <citation type="journal article" date="2011" name="Nature">
        <title>A high-resolution map of human evolutionary constraint using 29 mammals.</title>
        <authorList>
            <person name="Lindblad-Toh K."/>
            <person name="Garber M."/>
            <person name="Zuk O."/>
            <person name="Lin M.F."/>
            <person name="Parker B.J."/>
            <person name="Washietl S."/>
            <person name="Kheradpour P."/>
            <person name="Ernst J."/>
            <person name="Jordan G."/>
            <person name="Mauceli E."/>
            <person name="Ward L.D."/>
            <person name="Lowe C.B."/>
            <person name="Holloway A.K."/>
            <person name="Clamp M."/>
            <person name="Gnerre S."/>
            <person name="Alfoldi J."/>
            <person name="Beal K."/>
            <person name="Chang J."/>
            <person name="Clawson H."/>
            <person name="Cuff J."/>
            <person name="Di Palma F."/>
            <person name="Fitzgerald S."/>
            <person name="Flicek P."/>
            <person name="Guttman M."/>
            <person name="Hubisz M.J."/>
            <person name="Jaffe D.B."/>
            <person name="Jungreis I."/>
            <person name="Kent W.J."/>
            <person name="Kostka D."/>
            <person name="Lara M."/>
            <person name="Martins A.L."/>
            <person name="Massingham T."/>
            <person name="Moltke I."/>
            <person name="Raney B.J."/>
            <person name="Rasmussen M.D."/>
            <person name="Robinson J."/>
            <person name="Stark A."/>
            <person name="Vilella A.J."/>
            <person name="Wen J."/>
            <person name="Xie X."/>
            <person name="Zody M.C."/>
            <person name="Baldwin J."/>
            <person name="Bloom T."/>
            <person name="Chin C.W."/>
            <person name="Heiman D."/>
            <person name="Nicol R."/>
            <person name="Nusbaum C."/>
            <person name="Young S."/>
            <person name="Wilkinson J."/>
            <person name="Worley K.C."/>
            <person name="Kovar C.L."/>
            <person name="Muzny D.M."/>
            <person name="Gibbs R.A."/>
            <person name="Cree A."/>
            <person name="Dihn H.H."/>
            <person name="Fowler G."/>
            <person name="Jhangiani S."/>
            <person name="Joshi V."/>
            <person name="Lee S."/>
            <person name="Lewis L.R."/>
            <person name="Nazareth L.V."/>
            <person name="Okwuonu G."/>
            <person name="Santibanez J."/>
            <person name="Warren W.C."/>
            <person name="Mardis E.R."/>
            <person name="Weinstock G.M."/>
            <person name="Wilson R.K."/>
            <person name="Delehaunty K."/>
            <person name="Dooling D."/>
            <person name="Fronik C."/>
            <person name="Fulton L."/>
            <person name="Fulton B."/>
            <person name="Graves T."/>
            <person name="Minx P."/>
            <person name="Sodergren E."/>
            <person name="Birney E."/>
            <person name="Margulies E.H."/>
            <person name="Herrero J."/>
            <person name="Green E.D."/>
            <person name="Haussler D."/>
            <person name="Siepel A."/>
            <person name="Goldman N."/>
            <person name="Pollard K.S."/>
            <person name="Pedersen J.S."/>
            <person name="Lander E.S."/>
            <person name="Kellis M."/>
        </authorList>
    </citation>
    <scope>NUCLEOTIDE SEQUENCE [LARGE SCALE GENOMIC DNA]</scope>
    <source>
        <strain evidence="4">2N</strain>
    </source>
</reference>
<dbReference type="FunCoup" id="H0VUC8">
    <property type="interactions" value="300"/>
</dbReference>
<dbReference type="GO" id="GO:0055078">
    <property type="term" value="P:sodium ion homeostasis"/>
    <property type="evidence" value="ECO:0007669"/>
    <property type="project" value="Ensembl"/>
</dbReference>
<dbReference type="GeneID" id="100720560"/>
<dbReference type="OrthoDB" id="9945328at2759"/>
<protein>
    <submittedName>
        <fullName evidence="3">Uroplakin 3A</fullName>
    </submittedName>
</protein>
<dbReference type="EMBL" id="AAKN02056340">
    <property type="status" value="NOT_ANNOTATED_CDS"/>
    <property type="molecule type" value="Genomic_DNA"/>
</dbReference>
<accession>H0VUC8</accession>
<dbReference type="GO" id="GO:0055075">
    <property type="term" value="P:potassium ion homeostasis"/>
    <property type="evidence" value="ECO:0007669"/>
    <property type="project" value="Ensembl"/>
</dbReference>
<proteinExistence type="predicted"/>
<gene>
    <name evidence="3" type="primary">UPK3A</name>
</gene>
<feature type="signal peptide" evidence="2">
    <location>
        <begin position="1"/>
        <end position="18"/>
    </location>
</feature>
<reference evidence="3" key="2">
    <citation type="submission" date="2025-08" db="UniProtKB">
        <authorList>
            <consortium name="Ensembl"/>
        </authorList>
    </citation>
    <scope>IDENTIFICATION</scope>
    <source>
        <strain evidence="3">2N</strain>
    </source>
</reference>
<evidence type="ECO:0000256" key="2">
    <source>
        <dbReference type="SAM" id="SignalP"/>
    </source>
</evidence>
<dbReference type="GO" id="GO:0030855">
    <property type="term" value="P:epithelial cell differentiation"/>
    <property type="evidence" value="ECO:0007669"/>
    <property type="project" value="Ensembl"/>
</dbReference>
<dbReference type="Proteomes" id="UP000005447">
    <property type="component" value="Unassembled WGS sequence"/>
</dbReference>
<dbReference type="Ensembl" id="ENSCPOT00000027043.2">
    <property type="protein sequence ID" value="ENSCPOP00000014301.1"/>
    <property type="gene ID" value="ENSCPOG00000025483.2"/>
</dbReference>
<dbReference type="Bgee" id="ENSCPOG00000025483">
    <property type="expression patterns" value="Expressed in zone of skin and 6 other cell types or tissues"/>
</dbReference>
<dbReference type="CTD" id="7380"/>
<keyword evidence="1" id="KW-0812">Transmembrane</keyword>
<dbReference type="InterPro" id="IPR024831">
    <property type="entry name" value="Uroplakin-3"/>
</dbReference>